<dbReference type="PANTHER" id="PTHR24177:SF446">
    <property type="entry name" value="ANKYRIN REPEAT-CONTAINING PROTEIN NPR4-LIKE"/>
    <property type="match status" value="1"/>
</dbReference>
<dbReference type="EMBL" id="QZWG01000014">
    <property type="protein sequence ID" value="RZB67328.1"/>
    <property type="molecule type" value="Genomic_DNA"/>
</dbReference>
<dbReference type="Proteomes" id="UP000289340">
    <property type="component" value="Chromosome 14"/>
</dbReference>
<evidence type="ECO:0000256" key="2">
    <source>
        <dbReference type="ARBA" id="ARBA00023015"/>
    </source>
</evidence>
<keyword evidence="3" id="KW-0804">Transcription</keyword>
<protein>
    <submittedName>
        <fullName evidence="7">Transcription factor bHLH13</fullName>
    </submittedName>
</protein>
<dbReference type="InterPro" id="IPR036770">
    <property type="entry name" value="Ankyrin_rpt-contain_sf"/>
</dbReference>
<keyword evidence="4" id="KW-0812">Transmembrane</keyword>
<reference evidence="7 8" key="1">
    <citation type="submission" date="2018-09" db="EMBL/GenBank/DDBJ databases">
        <title>A high-quality reference genome of wild soybean provides a powerful tool to mine soybean genomes.</title>
        <authorList>
            <person name="Xie M."/>
            <person name="Chung C.Y.L."/>
            <person name="Li M.-W."/>
            <person name="Wong F.-L."/>
            <person name="Chan T.-F."/>
            <person name="Lam H.-M."/>
        </authorList>
    </citation>
    <scope>NUCLEOTIDE SEQUENCE [LARGE SCALE GENOMIC DNA]</scope>
    <source>
        <strain evidence="8">cv. W05</strain>
        <tissue evidence="7">Hypocotyl of etiolated seedlings</tissue>
    </source>
</reference>
<comment type="subcellular location">
    <subcellularLocation>
        <location evidence="1">Cell membrane</location>
        <topology evidence="1">Peripheral membrane protein</topology>
        <orientation evidence="1">Cytoplasmic side</orientation>
    </subcellularLocation>
</comment>
<proteinExistence type="predicted"/>
<feature type="transmembrane region" description="Helical" evidence="4">
    <location>
        <begin position="460"/>
        <end position="484"/>
    </location>
</feature>
<evidence type="ECO:0000313" key="8">
    <source>
        <dbReference type="Proteomes" id="UP000289340"/>
    </source>
</evidence>
<evidence type="ECO:0000259" key="5">
    <source>
        <dbReference type="Pfam" id="PF13962"/>
    </source>
</evidence>
<dbReference type="Pfam" id="PF13962">
    <property type="entry name" value="PGG"/>
    <property type="match status" value="1"/>
</dbReference>
<keyword evidence="4" id="KW-0472">Membrane</keyword>
<dbReference type="SMART" id="SM00248">
    <property type="entry name" value="ANK"/>
    <property type="match status" value="3"/>
</dbReference>
<evidence type="ECO:0000259" key="6">
    <source>
        <dbReference type="Pfam" id="PF14215"/>
    </source>
</evidence>
<evidence type="ECO:0000256" key="1">
    <source>
        <dbReference type="ARBA" id="ARBA00004413"/>
    </source>
</evidence>
<organism evidence="7 8">
    <name type="scientific">Glycine soja</name>
    <name type="common">Wild soybean</name>
    <dbReference type="NCBI Taxonomy" id="3848"/>
    <lineage>
        <taxon>Eukaryota</taxon>
        <taxon>Viridiplantae</taxon>
        <taxon>Streptophyta</taxon>
        <taxon>Embryophyta</taxon>
        <taxon>Tracheophyta</taxon>
        <taxon>Spermatophyta</taxon>
        <taxon>Magnoliopsida</taxon>
        <taxon>eudicotyledons</taxon>
        <taxon>Gunneridae</taxon>
        <taxon>Pentapetalae</taxon>
        <taxon>rosids</taxon>
        <taxon>fabids</taxon>
        <taxon>Fabales</taxon>
        <taxon>Fabaceae</taxon>
        <taxon>Papilionoideae</taxon>
        <taxon>50 kb inversion clade</taxon>
        <taxon>NPAAA clade</taxon>
        <taxon>indigoferoid/millettioid clade</taxon>
        <taxon>Phaseoleae</taxon>
        <taxon>Glycine</taxon>
        <taxon>Glycine subgen. Soja</taxon>
    </lineage>
</organism>
<gene>
    <name evidence="7" type="ORF">D0Y65_037619</name>
</gene>
<dbReference type="PANTHER" id="PTHR24177">
    <property type="entry name" value="CASKIN"/>
    <property type="match status" value="1"/>
</dbReference>
<dbReference type="SUPFAM" id="SSF48403">
    <property type="entry name" value="Ankyrin repeat"/>
    <property type="match status" value="1"/>
</dbReference>
<feature type="transmembrane region" description="Helical" evidence="4">
    <location>
        <begin position="537"/>
        <end position="561"/>
    </location>
</feature>
<dbReference type="InterPro" id="IPR025610">
    <property type="entry name" value="MYC/MYB_N"/>
</dbReference>
<sequence length="576" mass="66186">MVVEVLGQGLFNYLVVNLVLNENLLMVFGSGENLQNKLSNLEEHPNASNFSWNYVIFKQFLQSKYGDWVLGWGDGCCREPRKGEEFERIAGSLKEDLTRHIWWDKWLESKSIIDKCPDMVRIPLNDRGDTALHVAVSQWSLETVKELVQRMSPEDMLIPNLDGMLPVHLAALYGRNIMVQILSSQKVLDKMDSKHIELLFLMTIRFNMFDLAMRLFEKHPTTLAIARNEEHLTALHMLARKPPESLDMEDNKESKAGPLFRKLWTKVNQLEHNRIMDLITHPSPVLFDAIKSGNVEAVKMLIDKNRELVTIKDPQNGRNLLHLVVLFRQKRIFISMLWGLEEHIVRAVEVDNEGNNILHLAAHLPVEFEELSSLRASIQMQRELEWFKFVETCVPRELRRMRNNMGKRPIDVFYEEHKKLSEEIKDAAKGIAEYGMLVSTLVATVAFAAALTVPGDKTNAWFTVFILTNAVALFTSSASLLSFLSNFTSSRFAQSEFVKSLHPSLTFGRALLFISVFAMVVAFSAASFLMFDHKSKWVAYLVASMAVFPILLFLLFQINFLDDLLWSRYYRLSKLD</sequence>
<dbReference type="Pfam" id="PF00023">
    <property type="entry name" value="Ank"/>
    <property type="match status" value="1"/>
</dbReference>
<dbReference type="GO" id="GO:0005886">
    <property type="term" value="C:plasma membrane"/>
    <property type="evidence" value="ECO:0007669"/>
    <property type="project" value="UniProtKB-SubCell"/>
</dbReference>
<accession>A0A445H135</accession>
<evidence type="ECO:0000313" key="7">
    <source>
        <dbReference type="EMBL" id="RZB67328.1"/>
    </source>
</evidence>
<evidence type="ECO:0000256" key="4">
    <source>
        <dbReference type="SAM" id="Phobius"/>
    </source>
</evidence>
<dbReference type="Gene3D" id="1.25.40.20">
    <property type="entry name" value="Ankyrin repeat-containing domain"/>
    <property type="match status" value="2"/>
</dbReference>
<keyword evidence="4" id="KW-1133">Transmembrane helix</keyword>
<feature type="domain" description="Transcription factor MYC/MYB N-terminal" evidence="6">
    <location>
        <begin position="34"/>
        <end position="88"/>
    </location>
</feature>
<comment type="caution">
    <text evidence="7">The sequence shown here is derived from an EMBL/GenBank/DDBJ whole genome shotgun (WGS) entry which is preliminary data.</text>
</comment>
<dbReference type="InterPro" id="IPR002110">
    <property type="entry name" value="Ankyrin_rpt"/>
</dbReference>
<dbReference type="AlphaFoldDB" id="A0A445H135"/>
<feature type="transmembrane region" description="Helical" evidence="4">
    <location>
        <begin position="505"/>
        <end position="531"/>
    </location>
</feature>
<keyword evidence="2" id="KW-0805">Transcription regulation</keyword>
<name>A0A445H135_GLYSO</name>
<feature type="transmembrane region" description="Helical" evidence="4">
    <location>
        <begin position="434"/>
        <end position="454"/>
    </location>
</feature>
<dbReference type="InterPro" id="IPR026961">
    <property type="entry name" value="PGG_dom"/>
</dbReference>
<dbReference type="Pfam" id="PF14215">
    <property type="entry name" value="bHLH-MYC_N"/>
    <property type="match status" value="1"/>
</dbReference>
<evidence type="ECO:0000256" key="3">
    <source>
        <dbReference type="ARBA" id="ARBA00023163"/>
    </source>
</evidence>
<feature type="domain" description="PGG" evidence="5">
    <location>
        <begin position="431"/>
        <end position="529"/>
    </location>
</feature>
<keyword evidence="8" id="KW-1185">Reference proteome</keyword>